<sequence>MVKLHPSLVTQQIFIMNNGKSLEDRIVMLGYSNRLQKAAIDGLNHRVAKIEKPKKSFLQEYESQRDSSARNLAVVNVGRVPGQKKMANENLGPSVSLEEGRWGQFTRN</sequence>
<keyword evidence="2" id="KW-1185">Reference proteome</keyword>
<reference evidence="1" key="1">
    <citation type="submission" date="2024-09" db="EMBL/GenBank/DDBJ databases">
        <title>Black Yeasts Isolated from many extreme environments.</title>
        <authorList>
            <person name="Coleine C."/>
            <person name="Stajich J.E."/>
            <person name="Selbmann L."/>
        </authorList>
    </citation>
    <scope>NUCLEOTIDE SEQUENCE</scope>
    <source>
        <strain evidence="1">CCFEE 5737</strain>
    </source>
</reference>
<name>A0ACC3DZL2_9PEZI</name>
<proteinExistence type="predicted"/>
<dbReference type="Proteomes" id="UP001186974">
    <property type="component" value="Unassembled WGS sequence"/>
</dbReference>
<accession>A0ACC3DZL2</accession>
<comment type="caution">
    <text evidence="1">The sequence shown here is derived from an EMBL/GenBank/DDBJ whole genome shotgun (WGS) entry which is preliminary data.</text>
</comment>
<gene>
    <name evidence="1" type="ORF">LTS18_006574</name>
</gene>
<evidence type="ECO:0000313" key="2">
    <source>
        <dbReference type="Proteomes" id="UP001186974"/>
    </source>
</evidence>
<organism evidence="1 2">
    <name type="scientific">Coniosporium uncinatum</name>
    <dbReference type="NCBI Taxonomy" id="93489"/>
    <lineage>
        <taxon>Eukaryota</taxon>
        <taxon>Fungi</taxon>
        <taxon>Dikarya</taxon>
        <taxon>Ascomycota</taxon>
        <taxon>Pezizomycotina</taxon>
        <taxon>Dothideomycetes</taxon>
        <taxon>Dothideomycetes incertae sedis</taxon>
        <taxon>Coniosporium</taxon>
    </lineage>
</organism>
<protein>
    <submittedName>
        <fullName evidence="1">Uncharacterized protein</fullName>
    </submittedName>
</protein>
<dbReference type="EMBL" id="JAWDJW010000016">
    <property type="protein sequence ID" value="KAK3082047.1"/>
    <property type="molecule type" value="Genomic_DNA"/>
</dbReference>
<evidence type="ECO:0000313" key="1">
    <source>
        <dbReference type="EMBL" id="KAK3082047.1"/>
    </source>
</evidence>